<proteinExistence type="predicted"/>
<keyword evidence="3" id="KW-0472">Membrane</keyword>
<keyword evidence="5" id="KW-1185">Reference proteome</keyword>
<keyword evidence="1" id="KW-0802">TPR repeat</keyword>
<dbReference type="InterPro" id="IPR011990">
    <property type="entry name" value="TPR-like_helical_dom_sf"/>
</dbReference>
<comment type="caution">
    <text evidence="4">The sequence shown here is derived from an EMBL/GenBank/DDBJ whole genome shotgun (WGS) entry which is preliminary data.</text>
</comment>
<evidence type="ECO:0000313" key="4">
    <source>
        <dbReference type="EMBL" id="MDM8275114.1"/>
    </source>
</evidence>
<accession>A0ABT7VB57</accession>
<feature type="region of interest" description="Disordered" evidence="2">
    <location>
        <begin position="43"/>
        <end position="69"/>
    </location>
</feature>
<evidence type="ECO:0000313" key="5">
    <source>
        <dbReference type="Proteomes" id="UP001529421"/>
    </source>
</evidence>
<dbReference type="PROSITE" id="PS50005">
    <property type="entry name" value="TPR"/>
    <property type="match status" value="1"/>
</dbReference>
<keyword evidence="3" id="KW-0812">Transmembrane</keyword>
<sequence>MAFNAQQTGRARVAIVIAALVVVAVIAVVLVLQLAAPQSGISSQAASDATQADAAGSDASSGASAEDEDVMETVDAQYGTAAQTLRTQYEADPSNPSALLNLANGYFDWGVAALNHANGTEDEAHAREIFTRAIEYYDEYLDGNPDSKSVVVDRAICVFYTGEHEEAISALEDLLAEDDTFAPAWANLGMFYENDGRVEDAATAYQRAIDVAGDDDAYNVVDYAQQRLDALNASN</sequence>
<dbReference type="InterPro" id="IPR019734">
    <property type="entry name" value="TPR_rpt"/>
</dbReference>
<name>A0ABT7VB57_9ACTN</name>
<dbReference type="SMART" id="SM00028">
    <property type="entry name" value="TPR"/>
    <property type="match status" value="1"/>
</dbReference>
<organism evidence="4 5">
    <name type="scientific">Enorma phocaeensis</name>
    <dbReference type="NCBI Taxonomy" id="1871019"/>
    <lineage>
        <taxon>Bacteria</taxon>
        <taxon>Bacillati</taxon>
        <taxon>Actinomycetota</taxon>
        <taxon>Coriobacteriia</taxon>
        <taxon>Coriobacteriales</taxon>
        <taxon>Coriobacteriaceae</taxon>
        <taxon>Enorma</taxon>
    </lineage>
</organism>
<dbReference type="PANTHER" id="PTHR44998">
    <property type="match status" value="1"/>
</dbReference>
<dbReference type="RefSeq" id="WP_289545171.1">
    <property type="nucleotide sequence ID" value="NZ_JAUDDZ010000007.1"/>
</dbReference>
<gene>
    <name evidence="4" type="ORF">QUW28_06330</name>
</gene>
<dbReference type="Proteomes" id="UP001529421">
    <property type="component" value="Unassembled WGS sequence"/>
</dbReference>
<evidence type="ECO:0000256" key="1">
    <source>
        <dbReference type="PROSITE-ProRule" id="PRU00339"/>
    </source>
</evidence>
<reference evidence="4 5" key="2">
    <citation type="submission" date="2023-06" db="EMBL/GenBank/DDBJ databases">
        <authorList>
            <person name="Zeman M."/>
            <person name="Kubasova T."/>
            <person name="Jahodarova E."/>
            <person name="Nykrynova M."/>
            <person name="Rychlik I."/>
        </authorList>
    </citation>
    <scope>NUCLEOTIDE SEQUENCE [LARGE SCALE GENOMIC DNA]</scope>
    <source>
        <strain evidence="4 5">154_Feed</strain>
    </source>
</reference>
<feature type="repeat" description="TPR" evidence="1">
    <location>
        <begin position="182"/>
        <end position="215"/>
    </location>
</feature>
<reference evidence="5" key="1">
    <citation type="submission" date="2023-06" db="EMBL/GenBank/DDBJ databases">
        <title>Identification and characterization of horizontal gene transfer across gut microbiota members of farm animals based on homology search.</title>
        <authorList>
            <person name="Zeman M."/>
            <person name="Kubasova T."/>
            <person name="Jahodarova E."/>
            <person name="Nykrynova M."/>
            <person name="Rychlik I."/>
        </authorList>
    </citation>
    <scope>NUCLEOTIDE SEQUENCE [LARGE SCALE GENOMIC DNA]</scope>
    <source>
        <strain evidence="5">154_Feed</strain>
    </source>
</reference>
<keyword evidence="3" id="KW-1133">Transmembrane helix</keyword>
<evidence type="ECO:0000256" key="3">
    <source>
        <dbReference type="SAM" id="Phobius"/>
    </source>
</evidence>
<dbReference type="PANTHER" id="PTHR44998:SF1">
    <property type="entry name" value="UDP-N-ACETYLGLUCOSAMINE--PEPTIDE N-ACETYLGLUCOSAMINYLTRANSFERASE 110 KDA SUBUNIT"/>
    <property type="match status" value="1"/>
</dbReference>
<evidence type="ECO:0000256" key="2">
    <source>
        <dbReference type="SAM" id="MobiDB-lite"/>
    </source>
</evidence>
<feature type="compositionally biased region" description="Low complexity" evidence="2">
    <location>
        <begin position="43"/>
        <end position="64"/>
    </location>
</feature>
<dbReference type="Gene3D" id="1.25.40.10">
    <property type="entry name" value="Tetratricopeptide repeat domain"/>
    <property type="match status" value="1"/>
</dbReference>
<protein>
    <submittedName>
        <fullName evidence="4">Tetratricopeptide repeat protein</fullName>
    </submittedName>
</protein>
<dbReference type="Pfam" id="PF14559">
    <property type="entry name" value="TPR_19"/>
    <property type="match status" value="1"/>
</dbReference>
<dbReference type="SUPFAM" id="SSF48452">
    <property type="entry name" value="TPR-like"/>
    <property type="match status" value="1"/>
</dbReference>
<feature type="transmembrane region" description="Helical" evidence="3">
    <location>
        <begin position="12"/>
        <end position="36"/>
    </location>
</feature>
<dbReference type="EMBL" id="JAUDDZ010000007">
    <property type="protein sequence ID" value="MDM8275114.1"/>
    <property type="molecule type" value="Genomic_DNA"/>
</dbReference>